<dbReference type="EMBL" id="CP076724">
    <property type="protein sequence ID" value="QWV95964.1"/>
    <property type="molecule type" value="Genomic_DNA"/>
</dbReference>
<dbReference type="CDD" id="cd04647">
    <property type="entry name" value="LbH_MAT_like"/>
    <property type="match status" value="1"/>
</dbReference>
<dbReference type="InterPro" id="IPR001451">
    <property type="entry name" value="Hexapep"/>
</dbReference>
<protein>
    <submittedName>
        <fullName evidence="2">Acyltransferase</fullName>
    </submittedName>
</protein>
<sequence length="167" mass="17752">MNQFRDVANFVMFFLPVSRFFGLKRFLLSMAGVEVGPDVKVNGRTWFYGNGKVRIGARTWIGPGCQFHSTSGTTINIGDDCDVAPMVMFVTGTHKFGTSSRRAGEGFGLDVNVENGCWLGARVTVLGNARVGSGSFIAAGAVVSSDIPPNTLAAGVPARPKRSFDGV</sequence>
<dbReference type="Proteomes" id="UP000683493">
    <property type="component" value="Chromosome"/>
</dbReference>
<dbReference type="GO" id="GO:0016746">
    <property type="term" value="F:acyltransferase activity"/>
    <property type="evidence" value="ECO:0007669"/>
    <property type="project" value="UniProtKB-KW"/>
</dbReference>
<dbReference type="PANTHER" id="PTHR23416">
    <property type="entry name" value="SIALIC ACID SYNTHASE-RELATED"/>
    <property type="match status" value="1"/>
</dbReference>
<evidence type="ECO:0000313" key="2">
    <source>
        <dbReference type="EMBL" id="QWV95964.1"/>
    </source>
</evidence>
<dbReference type="PANTHER" id="PTHR23416:SF78">
    <property type="entry name" value="LIPOPOLYSACCHARIDE BIOSYNTHESIS O-ACETYL TRANSFERASE WBBJ-RELATED"/>
    <property type="match status" value="1"/>
</dbReference>
<dbReference type="PROSITE" id="PS00101">
    <property type="entry name" value="HEXAPEP_TRANSFERASES"/>
    <property type="match status" value="1"/>
</dbReference>
<accession>A0ABX8JH38</accession>
<keyword evidence="1 2" id="KW-0808">Transferase</keyword>
<evidence type="ECO:0000313" key="3">
    <source>
        <dbReference type="Proteomes" id="UP000683493"/>
    </source>
</evidence>
<dbReference type="Pfam" id="PF00132">
    <property type="entry name" value="Hexapep"/>
    <property type="match status" value="1"/>
</dbReference>
<dbReference type="InterPro" id="IPR018357">
    <property type="entry name" value="Hexapep_transf_CS"/>
</dbReference>
<evidence type="ECO:0000256" key="1">
    <source>
        <dbReference type="ARBA" id="ARBA00023315"/>
    </source>
</evidence>
<reference evidence="2 3" key="1">
    <citation type="submission" date="2021-06" db="EMBL/GenBank/DDBJ databases">
        <title>Gemonas diversity in paddy soil.</title>
        <authorList>
            <person name="Liu G."/>
        </authorList>
    </citation>
    <scope>NUCLEOTIDE SEQUENCE [LARGE SCALE GENOMIC DNA]</scope>
    <source>
        <strain evidence="2 3">RG29</strain>
    </source>
</reference>
<gene>
    <name evidence="2" type="ORF">KP005_11265</name>
</gene>
<keyword evidence="1 2" id="KW-0012">Acyltransferase</keyword>
<dbReference type="InterPro" id="IPR051159">
    <property type="entry name" value="Hexapeptide_acetyltransf"/>
</dbReference>
<organism evidence="2 3">
    <name type="scientific">Geomonas diazotrophica</name>
    <dbReference type="NCBI Taxonomy" id="2843197"/>
    <lineage>
        <taxon>Bacteria</taxon>
        <taxon>Pseudomonadati</taxon>
        <taxon>Thermodesulfobacteriota</taxon>
        <taxon>Desulfuromonadia</taxon>
        <taxon>Geobacterales</taxon>
        <taxon>Geobacteraceae</taxon>
        <taxon>Geomonas</taxon>
    </lineage>
</organism>
<name>A0ABX8JH38_9BACT</name>
<proteinExistence type="predicted"/>
<keyword evidence="3" id="KW-1185">Reference proteome</keyword>